<comment type="similarity">
    <text evidence="2 6">Belongs to the FKBP-type PPIase family.</text>
</comment>
<dbReference type="EMBL" id="MGJL01000048">
    <property type="protein sequence ID" value="OGN05770.1"/>
    <property type="molecule type" value="Genomic_DNA"/>
</dbReference>
<keyword evidence="4 5" id="KW-0413">Isomerase</keyword>
<dbReference type="InterPro" id="IPR046357">
    <property type="entry name" value="PPIase_dom_sf"/>
</dbReference>
<dbReference type="EC" id="5.2.1.8" evidence="6"/>
<comment type="caution">
    <text evidence="9">The sequence shown here is derived from an EMBL/GenBank/DDBJ whole genome shotgun (WGS) entry which is preliminary data.</text>
</comment>
<reference evidence="9 10" key="1">
    <citation type="journal article" date="2016" name="Nat. Commun.">
        <title>Thousands of microbial genomes shed light on interconnected biogeochemical processes in an aquifer system.</title>
        <authorList>
            <person name="Anantharaman K."/>
            <person name="Brown C.T."/>
            <person name="Hug L.A."/>
            <person name="Sharon I."/>
            <person name="Castelle C.J."/>
            <person name="Probst A.J."/>
            <person name="Thomas B.C."/>
            <person name="Singh A."/>
            <person name="Wilkins M.J."/>
            <person name="Karaoz U."/>
            <person name="Brodie E.L."/>
            <person name="Williams K.H."/>
            <person name="Hubbard S.S."/>
            <person name="Banfield J.F."/>
        </authorList>
    </citation>
    <scope>NUCLEOTIDE SEQUENCE [LARGE SCALE GENOMIC DNA]</scope>
</reference>
<dbReference type="SUPFAM" id="SSF54534">
    <property type="entry name" value="FKBP-like"/>
    <property type="match status" value="1"/>
</dbReference>
<keyword evidence="3 5" id="KW-0697">Rotamase</keyword>
<sequence length="170" mass="18355">MTKTFFIFTVLIIFVVITVWFVVQKTREVGVRTSDVQLPSDVVNLPEDTGTEETNEPTRYDNGLVALDVVVGTGKSAENGDTLSAHYVGALEDGTVFDESYGRGQPIQFVLGAGQLIQGWELGLVGMKEGGKRRLVIPPELGYGERGAGNAIPPNATLLFEIELVGVTKK</sequence>
<dbReference type="GO" id="GO:0003755">
    <property type="term" value="F:peptidyl-prolyl cis-trans isomerase activity"/>
    <property type="evidence" value="ECO:0007669"/>
    <property type="project" value="UniProtKB-UniRule"/>
</dbReference>
<evidence type="ECO:0000256" key="6">
    <source>
        <dbReference type="RuleBase" id="RU003915"/>
    </source>
</evidence>
<evidence type="ECO:0000313" key="10">
    <source>
        <dbReference type="Proteomes" id="UP000178023"/>
    </source>
</evidence>
<evidence type="ECO:0000313" key="9">
    <source>
        <dbReference type="EMBL" id="OGN05770.1"/>
    </source>
</evidence>
<keyword evidence="7" id="KW-1133">Transmembrane helix</keyword>
<evidence type="ECO:0000256" key="4">
    <source>
        <dbReference type="ARBA" id="ARBA00023235"/>
    </source>
</evidence>
<evidence type="ECO:0000259" key="8">
    <source>
        <dbReference type="PROSITE" id="PS50059"/>
    </source>
</evidence>
<organism evidence="9 10">
    <name type="scientific">Candidatus Yanofskybacteria bacterium RIFCSPHIGHO2_01_FULL_45_42</name>
    <dbReference type="NCBI Taxonomy" id="1802671"/>
    <lineage>
        <taxon>Bacteria</taxon>
        <taxon>Candidatus Yanofskyibacteriota</taxon>
    </lineage>
</organism>
<evidence type="ECO:0000256" key="3">
    <source>
        <dbReference type="ARBA" id="ARBA00023110"/>
    </source>
</evidence>
<comment type="catalytic activity">
    <reaction evidence="1 5 6">
        <text>[protein]-peptidylproline (omega=180) = [protein]-peptidylproline (omega=0)</text>
        <dbReference type="Rhea" id="RHEA:16237"/>
        <dbReference type="Rhea" id="RHEA-COMP:10747"/>
        <dbReference type="Rhea" id="RHEA-COMP:10748"/>
        <dbReference type="ChEBI" id="CHEBI:83833"/>
        <dbReference type="ChEBI" id="CHEBI:83834"/>
        <dbReference type="EC" id="5.2.1.8"/>
    </reaction>
</comment>
<dbReference type="FunFam" id="3.10.50.40:FF:000006">
    <property type="entry name" value="Peptidyl-prolyl cis-trans isomerase"/>
    <property type="match status" value="1"/>
</dbReference>
<evidence type="ECO:0000256" key="2">
    <source>
        <dbReference type="ARBA" id="ARBA00006577"/>
    </source>
</evidence>
<protein>
    <recommendedName>
        <fullName evidence="6">Peptidyl-prolyl cis-trans isomerase</fullName>
        <ecNumber evidence="6">5.2.1.8</ecNumber>
    </recommendedName>
</protein>
<gene>
    <name evidence="9" type="ORF">A2750_04270</name>
</gene>
<feature type="transmembrane region" description="Helical" evidence="7">
    <location>
        <begin position="6"/>
        <end position="23"/>
    </location>
</feature>
<keyword evidence="7" id="KW-0472">Membrane</keyword>
<keyword evidence="7" id="KW-0812">Transmembrane</keyword>
<evidence type="ECO:0000256" key="1">
    <source>
        <dbReference type="ARBA" id="ARBA00000971"/>
    </source>
</evidence>
<dbReference type="PANTHER" id="PTHR43811">
    <property type="entry name" value="FKBP-TYPE PEPTIDYL-PROLYL CIS-TRANS ISOMERASE FKPA"/>
    <property type="match status" value="1"/>
</dbReference>
<feature type="domain" description="PPIase FKBP-type" evidence="8">
    <location>
        <begin position="80"/>
        <end position="168"/>
    </location>
</feature>
<dbReference type="Gene3D" id="3.10.50.40">
    <property type="match status" value="1"/>
</dbReference>
<evidence type="ECO:0000256" key="7">
    <source>
        <dbReference type="SAM" id="Phobius"/>
    </source>
</evidence>
<dbReference type="PROSITE" id="PS50059">
    <property type="entry name" value="FKBP_PPIASE"/>
    <property type="match status" value="1"/>
</dbReference>
<dbReference type="PANTHER" id="PTHR43811:SF19">
    <property type="entry name" value="39 KDA FK506-BINDING NUCLEAR PROTEIN"/>
    <property type="match status" value="1"/>
</dbReference>
<dbReference type="Pfam" id="PF00254">
    <property type="entry name" value="FKBP_C"/>
    <property type="match status" value="1"/>
</dbReference>
<proteinExistence type="inferred from homology"/>
<dbReference type="InterPro" id="IPR001179">
    <property type="entry name" value="PPIase_FKBP_dom"/>
</dbReference>
<dbReference type="Proteomes" id="UP000178023">
    <property type="component" value="Unassembled WGS sequence"/>
</dbReference>
<dbReference type="AlphaFoldDB" id="A0A1F8EZK3"/>
<evidence type="ECO:0000256" key="5">
    <source>
        <dbReference type="PROSITE-ProRule" id="PRU00277"/>
    </source>
</evidence>
<accession>A0A1F8EZK3</accession>
<name>A0A1F8EZK3_9BACT</name>